<dbReference type="GO" id="GO:0005634">
    <property type="term" value="C:nucleus"/>
    <property type="evidence" value="ECO:0007669"/>
    <property type="project" value="UniProtKB-UniRule"/>
</dbReference>
<feature type="region of interest" description="Disordered" evidence="4">
    <location>
        <begin position="71"/>
        <end position="95"/>
    </location>
</feature>
<gene>
    <name evidence="6" type="ORF">GRF29_8g2388057</name>
</gene>
<evidence type="ECO:0000313" key="7">
    <source>
        <dbReference type="Proteomes" id="UP001280581"/>
    </source>
</evidence>
<name>A0AAN6M8H5_9PLEO</name>
<dbReference type="SUPFAM" id="SSF47095">
    <property type="entry name" value="HMG-box"/>
    <property type="match status" value="1"/>
</dbReference>
<dbReference type="Proteomes" id="UP001280581">
    <property type="component" value="Unassembled WGS sequence"/>
</dbReference>
<evidence type="ECO:0000256" key="1">
    <source>
        <dbReference type="ARBA" id="ARBA00023125"/>
    </source>
</evidence>
<dbReference type="PANTHER" id="PTHR46040:SF3">
    <property type="entry name" value="HIGH MOBILITY GROUP PROTEIN 2"/>
    <property type="match status" value="1"/>
</dbReference>
<dbReference type="GO" id="GO:0010468">
    <property type="term" value="P:regulation of gene expression"/>
    <property type="evidence" value="ECO:0007669"/>
    <property type="project" value="TreeGrafter"/>
</dbReference>
<dbReference type="InterPro" id="IPR001660">
    <property type="entry name" value="SAM"/>
</dbReference>
<dbReference type="InterPro" id="IPR051965">
    <property type="entry name" value="ChromReg_NeuronalGeneExpr"/>
</dbReference>
<organism evidence="6 7">
    <name type="scientific">Pseudopithomyces chartarum</name>
    <dbReference type="NCBI Taxonomy" id="1892770"/>
    <lineage>
        <taxon>Eukaryota</taxon>
        <taxon>Fungi</taxon>
        <taxon>Dikarya</taxon>
        <taxon>Ascomycota</taxon>
        <taxon>Pezizomycotina</taxon>
        <taxon>Dothideomycetes</taxon>
        <taxon>Pleosporomycetidae</taxon>
        <taxon>Pleosporales</taxon>
        <taxon>Massarineae</taxon>
        <taxon>Didymosphaeriaceae</taxon>
        <taxon>Pseudopithomyces</taxon>
    </lineage>
</organism>
<keyword evidence="1 3" id="KW-0238">DNA-binding</keyword>
<dbReference type="Gene3D" id="1.10.30.10">
    <property type="entry name" value="High mobility group box domain"/>
    <property type="match status" value="1"/>
</dbReference>
<proteinExistence type="predicted"/>
<feature type="domain" description="HMG box" evidence="5">
    <location>
        <begin position="93"/>
        <end position="160"/>
    </location>
</feature>
<dbReference type="GO" id="GO:0003677">
    <property type="term" value="F:DNA binding"/>
    <property type="evidence" value="ECO:0007669"/>
    <property type="project" value="UniProtKB-UniRule"/>
</dbReference>
<evidence type="ECO:0000313" key="6">
    <source>
        <dbReference type="EMBL" id="KAK3216161.1"/>
    </source>
</evidence>
<dbReference type="InterPro" id="IPR036910">
    <property type="entry name" value="HMG_box_dom_sf"/>
</dbReference>
<dbReference type="Gene3D" id="1.10.150.50">
    <property type="entry name" value="Transcription Factor, Ets-1"/>
    <property type="match status" value="1"/>
</dbReference>
<dbReference type="InterPro" id="IPR013761">
    <property type="entry name" value="SAM/pointed_sf"/>
</dbReference>
<dbReference type="SMART" id="SM00398">
    <property type="entry name" value="HMG"/>
    <property type="match status" value="1"/>
</dbReference>
<dbReference type="SUPFAM" id="SSF47769">
    <property type="entry name" value="SAM/Pointed domain"/>
    <property type="match status" value="1"/>
</dbReference>
<keyword evidence="7" id="KW-1185">Reference proteome</keyword>
<dbReference type="CDD" id="cd09487">
    <property type="entry name" value="SAM_superfamily"/>
    <property type="match status" value="1"/>
</dbReference>
<dbReference type="SMART" id="SM00454">
    <property type="entry name" value="SAM"/>
    <property type="match status" value="1"/>
</dbReference>
<evidence type="ECO:0000256" key="2">
    <source>
        <dbReference type="ARBA" id="ARBA00023242"/>
    </source>
</evidence>
<protein>
    <recommendedName>
        <fullName evidence="5">HMG box domain-containing protein</fullName>
    </recommendedName>
</protein>
<evidence type="ECO:0000256" key="3">
    <source>
        <dbReference type="PROSITE-ProRule" id="PRU00267"/>
    </source>
</evidence>
<keyword evidence="2 3" id="KW-0539">Nucleus</keyword>
<comment type="caution">
    <text evidence="6">The sequence shown here is derived from an EMBL/GenBank/DDBJ whole genome shotgun (WGS) entry which is preliminary data.</text>
</comment>
<accession>A0AAN6M8H5</accession>
<dbReference type="AlphaFoldDB" id="A0AAN6M8H5"/>
<reference evidence="6 7" key="1">
    <citation type="submission" date="2021-02" db="EMBL/GenBank/DDBJ databases">
        <title>Genome assembly of Pseudopithomyces chartarum.</title>
        <authorList>
            <person name="Jauregui R."/>
            <person name="Singh J."/>
            <person name="Voisey C."/>
        </authorList>
    </citation>
    <scope>NUCLEOTIDE SEQUENCE [LARGE SCALE GENOMIC DNA]</scope>
    <source>
        <strain evidence="6 7">AGR01</strain>
    </source>
</reference>
<dbReference type="InterPro" id="IPR009071">
    <property type="entry name" value="HMG_box_dom"/>
</dbReference>
<evidence type="ECO:0000259" key="5">
    <source>
        <dbReference type="PROSITE" id="PS50118"/>
    </source>
</evidence>
<dbReference type="PANTHER" id="PTHR46040">
    <property type="entry name" value="HIGH MOBILITY GROUP PROTEIN 2"/>
    <property type="match status" value="1"/>
</dbReference>
<sequence>MMEPIVSASELSTALAQLGLGHYEERLRENGFENWEDATAITEADMEALGFKLGHRRKLQRAIREYNNTSSTTHITRTTRRYRRHPPPDPNAPTKPKTAYVLFGEHVRQDPALSDSSFTEIARETGKRWSEISREERVHVWEAPATDKMQHYKEELERYKQTENYQNYSTYLEKFRQEQRNPEPTTTPDYKFSCTSESASPSLLPASQGQKEFEATGQEYFDVEDLYVNGQSQDVISSVRLGMEEVRRVSKAFGVNPHLIRDAAFPPEHLTTQAVEAFLHGTGSLLYFWGREEAVGLVKSVYQLDRSTTPVYATEVFAIVETPGEEVRNWWNVFRSVVFLEGWFAYNTGHKPRVTNQNLNLYRSSYLHAEHGLGIFQERVMELGQLAVYVALDPNTTSQPNAAQARVYLESLSEWHRTLPPSTQLSRLSLSDPLTMSWHEKRSLLQLHLLFLGLFVKLYRGCLVDLGRFRLMNTPIETEELEALKAIEEQCILAARQSARVASLLQLDNLIQSHCWVSVYVNFDTNHPMIANAKHRYQVY</sequence>
<evidence type="ECO:0000256" key="4">
    <source>
        <dbReference type="SAM" id="MobiDB-lite"/>
    </source>
</evidence>
<dbReference type="Pfam" id="PF00536">
    <property type="entry name" value="SAM_1"/>
    <property type="match status" value="1"/>
</dbReference>
<feature type="DNA-binding region" description="HMG box" evidence="3">
    <location>
        <begin position="93"/>
        <end position="160"/>
    </location>
</feature>
<dbReference type="EMBL" id="WVTA01000002">
    <property type="protein sequence ID" value="KAK3216161.1"/>
    <property type="molecule type" value="Genomic_DNA"/>
</dbReference>
<dbReference type="PROSITE" id="PS50118">
    <property type="entry name" value="HMG_BOX_2"/>
    <property type="match status" value="1"/>
</dbReference>
<dbReference type="CDD" id="cd12148">
    <property type="entry name" value="fungal_TF_MHR"/>
    <property type="match status" value="1"/>
</dbReference>